<sequence>MEKQDPPPARSVVGMDIKLATCFLAVDDHDKALAFYRDILGLEVRNDVSFEGMRWVTVGSPAQPDVEVVLEPPLADPNASAADRQAMAELLAKGLLRGVHFATDDLDATFERIRAAGGEVLQEPIDQPYGVRDCAFRDPAGNMLRFNQARGK</sequence>
<dbReference type="InterPro" id="IPR004360">
    <property type="entry name" value="Glyas_Fos-R_dOase_dom"/>
</dbReference>
<dbReference type="KEGG" id="sals:SLNWT_6332"/>
<evidence type="ECO:0000259" key="2">
    <source>
        <dbReference type="PROSITE" id="PS51819"/>
    </source>
</evidence>
<keyword evidence="1" id="KW-0479">Metal-binding</keyword>
<dbReference type="PANTHER" id="PTHR43048">
    <property type="entry name" value="METHYLMALONYL-COA EPIMERASE"/>
    <property type="match status" value="1"/>
</dbReference>
<dbReference type="Pfam" id="PF00903">
    <property type="entry name" value="Glyoxalase"/>
    <property type="match status" value="1"/>
</dbReference>
<dbReference type="PROSITE" id="PS51819">
    <property type="entry name" value="VOC"/>
    <property type="match status" value="1"/>
</dbReference>
<gene>
    <name evidence="3" type="ORF">SLNWT_6332</name>
</gene>
<feature type="domain" description="VOC" evidence="2">
    <location>
        <begin position="18"/>
        <end position="149"/>
    </location>
</feature>
<organism evidence="3 4">
    <name type="scientific">Streptomyces albus (strain ATCC 21838 / DSM 41398 / FERM P-419 / JCM 4703 / NBRC 107858)</name>
    <dbReference type="NCBI Taxonomy" id="1081613"/>
    <lineage>
        <taxon>Bacteria</taxon>
        <taxon>Bacillati</taxon>
        <taxon>Actinomycetota</taxon>
        <taxon>Actinomycetes</taxon>
        <taxon>Kitasatosporales</taxon>
        <taxon>Streptomycetaceae</taxon>
        <taxon>Streptomyces</taxon>
    </lineage>
</organism>
<proteinExistence type="predicted"/>
<dbReference type="Proteomes" id="UP000031523">
    <property type="component" value="Chromosome"/>
</dbReference>
<evidence type="ECO:0000256" key="1">
    <source>
        <dbReference type="ARBA" id="ARBA00022723"/>
    </source>
</evidence>
<dbReference type="EMBL" id="CP010519">
    <property type="protein sequence ID" value="AJE86708.1"/>
    <property type="molecule type" value="Genomic_DNA"/>
</dbReference>
<reference evidence="3 4" key="1">
    <citation type="submission" date="2015-01" db="EMBL/GenBank/DDBJ databases">
        <title>Enhanced salinomycin production by adjusting the supply of polyketide extender units in Streptomyce albus DSM 41398.</title>
        <authorList>
            <person name="Lu C."/>
        </authorList>
    </citation>
    <scope>NUCLEOTIDE SEQUENCE [LARGE SCALE GENOMIC DNA]</scope>
    <source>
        <strain evidence="4">ATCC 21838 / DSM 41398 / FERM P-419 / JCM 4703 / NBRC 107858</strain>
    </source>
</reference>
<dbReference type="AlphaFoldDB" id="A0A0B5EV43"/>
<evidence type="ECO:0000313" key="4">
    <source>
        <dbReference type="Proteomes" id="UP000031523"/>
    </source>
</evidence>
<dbReference type="SUPFAM" id="SSF54593">
    <property type="entry name" value="Glyoxalase/Bleomycin resistance protein/Dihydroxybiphenyl dioxygenase"/>
    <property type="match status" value="1"/>
</dbReference>
<dbReference type="GO" id="GO:0046872">
    <property type="term" value="F:metal ion binding"/>
    <property type="evidence" value="ECO:0007669"/>
    <property type="project" value="UniProtKB-KW"/>
</dbReference>
<keyword evidence="3" id="KW-0456">Lyase</keyword>
<dbReference type="Gene3D" id="3.10.180.10">
    <property type="entry name" value="2,3-Dihydroxybiphenyl 1,2-Dioxygenase, domain 1"/>
    <property type="match status" value="1"/>
</dbReference>
<dbReference type="InterPro" id="IPR029068">
    <property type="entry name" value="Glyas_Bleomycin-R_OHBP_Dase"/>
</dbReference>
<name>A0A0B5EV43_STRA4</name>
<dbReference type="GO" id="GO:0046491">
    <property type="term" value="P:L-methylmalonyl-CoA metabolic process"/>
    <property type="evidence" value="ECO:0007669"/>
    <property type="project" value="TreeGrafter"/>
</dbReference>
<keyword evidence="4" id="KW-1185">Reference proteome</keyword>
<accession>A0A0B5EV43</accession>
<dbReference type="GO" id="GO:0016829">
    <property type="term" value="F:lyase activity"/>
    <property type="evidence" value="ECO:0007669"/>
    <property type="project" value="UniProtKB-KW"/>
</dbReference>
<dbReference type="GO" id="GO:0004493">
    <property type="term" value="F:methylmalonyl-CoA epimerase activity"/>
    <property type="evidence" value="ECO:0007669"/>
    <property type="project" value="TreeGrafter"/>
</dbReference>
<dbReference type="InterPro" id="IPR037523">
    <property type="entry name" value="VOC_core"/>
</dbReference>
<dbReference type="CDD" id="cd07263">
    <property type="entry name" value="VOC_like"/>
    <property type="match status" value="1"/>
</dbReference>
<dbReference type="PANTHER" id="PTHR43048:SF4">
    <property type="entry name" value="RING-CLEAVING DIOXYGENASE-RELATED"/>
    <property type="match status" value="1"/>
</dbReference>
<dbReference type="InterPro" id="IPR051785">
    <property type="entry name" value="MMCE/EMCE_epimerase"/>
</dbReference>
<evidence type="ECO:0000313" key="3">
    <source>
        <dbReference type="EMBL" id="AJE86708.1"/>
    </source>
</evidence>
<protein>
    <submittedName>
        <fullName evidence="3">Lyase</fullName>
    </submittedName>
</protein>